<proteinExistence type="predicted"/>
<feature type="coiled-coil region" evidence="1">
    <location>
        <begin position="36"/>
        <end position="70"/>
    </location>
</feature>
<evidence type="ECO:0000256" key="1">
    <source>
        <dbReference type="SAM" id="Coils"/>
    </source>
</evidence>
<name>A0A8K0MM22_9ROSA</name>
<evidence type="ECO:0000313" key="2">
    <source>
        <dbReference type="EMBL" id="KAF3450440.1"/>
    </source>
</evidence>
<evidence type="ECO:0000313" key="3">
    <source>
        <dbReference type="Proteomes" id="UP000796880"/>
    </source>
</evidence>
<keyword evidence="3" id="KW-1185">Reference proteome</keyword>
<keyword evidence="1" id="KW-0175">Coiled coil</keyword>
<accession>A0A8K0MM22</accession>
<protein>
    <submittedName>
        <fullName evidence="2">Uncharacterized protein</fullName>
    </submittedName>
</protein>
<dbReference type="AlphaFoldDB" id="A0A8K0MM22"/>
<sequence length="87" mass="10010">MHEHEDVNAIDGSLRQVASSGTNKYGFMEFQPPERVEHVTRVLKTISTQMENMEEECNVVVEENGKTEELIDYETINAVNMDDMIYV</sequence>
<gene>
    <name evidence="2" type="ORF">FNV43_RR06522</name>
</gene>
<reference evidence="2" key="1">
    <citation type="submission" date="2020-03" db="EMBL/GenBank/DDBJ databases">
        <title>A high-quality chromosome-level genome assembly of a woody plant with both climbing and erect habits, Rhamnella rubrinervis.</title>
        <authorList>
            <person name="Lu Z."/>
            <person name="Yang Y."/>
            <person name="Zhu X."/>
            <person name="Sun Y."/>
        </authorList>
    </citation>
    <scope>NUCLEOTIDE SEQUENCE</scope>
    <source>
        <strain evidence="2">BYM</strain>
        <tissue evidence="2">Leaf</tissue>
    </source>
</reference>
<dbReference type="EMBL" id="VOIH02000003">
    <property type="protein sequence ID" value="KAF3450440.1"/>
    <property type="molecule type" value="Genomic_DNA"/>
</dbReference>
<organism evidence="2 3">
    <name type="scientific">Rhamnella rubrinervis</name>
    <dbReference type="NCBI Taxonomy" id="2594499"/>
    <lineage>
        <taxon>Eukaryota</taxon>
        <taxon>Viridiplantae</taxon>
        <taxon>Streptophyta</taxon>
        <taxon>Embryophyta</taxon>
        <taxon>Tracheophyta</taxon>
        <taxon>Spermatophyta</taxon>
        <taxon>Magnoliopsida</taxon>
        <taxon>eudicotyledons</taxon>
        <taxon>Gunneridae</taxon>
        <taxon>Pentapetalae</taxon>
        <taxon>rosids</taxon>
        <taxon>fabids</taxon>
        <taxon>Rosales</taxon>
        <taxon>Rhamnaceae</taxon>
        <taxon>rhamnoid group</taxon>
        <taxon>Rhamneae</taxon>
        <taxon>Rhamnella</taxon>
    </lineage>
</organism>
<comment type="caution">
    <text evidence="2">The sequence shown here is derived from an EMBL/GenBank/DDBJ whole genome shotgun (WGS) entry which is preliminary data.</text>
</comment>
<dbReference type="Proteomes" id="UP000796880">
    <property type="component" value="Unassembled WGS sequence"/>
</dbReference>